<evidence type="ECO:0000313" key="2">
    <source>
        <dbReference type="Proteomes" id="UP000007882"/>
    </source>
</evidence>
<reference evidence="1 2" key="1">
    <citation type="submission" date="2012-02" db="EMBL/GenBank/DDBJ databases">
        <title>Complete genome sequence of Actinoplanes missouriensis 431 (= NBRC 102363).</title>
        <authorList>
            <person name="Ohnishi Y."/>
            <person name="Ishikawa J."/>
            <person name="Sekine M."/>
            <person name="Hosoyama A."/>
            <person name="Harada T."/>
            <person name="Narita H."/>
            <person name="Hata T."/>
            <person name="Konno Y."/>
            <person name="Tutikane K."/>
            <person name="Fujita N."/>
            <person name="Horinouchi S."/>
            <person name="Hayakawa M."/>
        </authorList>
    </citation>
    <scope>NUCLEOTIDE SEQUENCE [LARGE SCALE GENOMIC DNA]</scope>
    <source>
        <strain evidence="2">ATCC 14538 / DSM 43046 / CBS 188.64 / JCM 3121 / NBRC 102363 / NCIMB 12654 / NRRL B-3342 / UNCC 431</strain>
    </source>
</reference>
<name>I0H5P9_ACTM4</name>
<dbReference type="STRING" id="512565.AMIS_31160"/>
<dbReference type="EMBL" id="AP012319">
    <property type="protein sequence ID" value="BAL88336.1"/>
    <property type="molecule type" value="Genomic_DNA"/>
</dbReference>
<dbReference type="eggNOG" id="COG3411">
    <property type="taxonomic scope" value="Bacteria"/>
</dbReference>
<dbReference type="KEGG" id="ams:AMIS_31160"/>
<dbReference type="RefSeq" id="WP_014443231.1">
    <property type="nucleotide sequence ID" value="NC_017093.1"/>
</dbReference>
<evidence type="ECO:0008006" key="3">
    <source>
        <dbReference type="Google" id="ProtNLM"/>
    </source>
</evidence>
<gene>
    <name evidence="1" type="ordered locus">AMIS_31160</name>
</gene>
<dbReference type="Proteomes" id="UP000007882">
    <property type="component" value="Chromosome"/>
</dbReference>
<proteinExistence type="predicted"/>
<dbReference type="OrthoDB" id="3295094at2"/>
<dbReference type="HOGENOM" id="CLU_119509_1_0_11"/>
<dbReference type="AlphaFoldDB" id="I0H5P9"/>
<sequence length="113" mass="11923">MTVCRDCCCGSPRKHPSTDHDVQLGTLRAGLEPHHRVRVSQCLDVCDQSNVIVVQPDPAARRGGARPVWFGLVHDDAVLGGLMTWVRAGGPGVAPLPAILELSVITPPATGNA</sequence>
<evidence type="ECO:0000313" key="1">
    <source>
        <dbReference type="EMBL" id="BAL88336.1"/>
    </source>
</evidence>
<keyword evidence="2" id="KW-1185">Reference proteome</keyword>
<protein>
    <recommendedName>
        <fullName evidence="3">(2Fe-2S) ferredoxin domain-containing protein</fullName>
    </recommendedName>
</protein>
<accession>I0H5P9</accession>
<dbReference type="PATRIC" id="fig|512565.3.peg.3111"/>
<organism evidence="1 2">
    <name type="scientific">Actinoplanes missouriensis (strain ATCC 14538 / DSM 43046 / CBS 188.64 / JCM 3121 / NBRC 102363 / NCIMB 12654 / NRRL B-3342 / UNCC 431)</name>
    <dbReference type="NCBI Taxonomy" id="512565"/>
    <lineage>
        <taxon>Bacteria</taxon>
        <taxon>Bacillati</taxon>
        <taxon>Actinomycetota</taxon>
        <taxon>Actinomycetes</taxon>
        <taxon>Micromonosporales</taxon>
        <taxon>Micromonosporaceae</taxon>
        <taxon>Actinoplanes</taxon>
    </lineage>
</organism>